<keyword evidence="6" id="KW-0498">Mitosis</keyword>
<dbReference type="RefSeq" id="XP_062721299.1">
    <property type="nucleotide sequence ID" value="XM_062862563.1"/>
</dbReference>
<accession>A0AAJ0GSY2</accession>
<reference evidence="11" key="1">
    <citation type="journal article" date="2023" name="Mol. Phylogenet. Evol.">
        <title>Genome-scale phylogeny and comparative genomics of the fungal order Sordariales.</title>
        <authorList>
            <person name="Hensen N."/>
            <person name="Bonometti L."/>
            <person name="Westerberg I."/>
            <person name="Brannstrom I.O."/>
            <person name="Guillou S."/>
            <person name="Cros-Aarteil S."/>
            <person name="Calhoun S."/>
            <person name="Haridas S."/>
            <person name="Kuo A."/>
            <person name="Mondo S."/>
            <person name="Pangilinan J."/>
            <person name="Riley R."/>
            <person name="LaButti K."/>
            <person name="Andreopoulos B."/>
            <person name="Lipzen A."/>
            <person name="Chen C."/>
            <person name="Yan M."/>
            <person name="Daum C."/>
            <person name="Ng V."/>
            <person name="Clum A."/>
            <person name="Steindorff A."/>
            <person name="Ohm R.A."/>
            <person name="Martin F."/>
            <person name="Silar P."/>
            <person name="Natvig D.O."/>
            <person name="Lalanne C."/>
            <person name="Gautier V."/>
            <person name="Ament-Velasquez S.L."/>
            <person name="Kruys A."/>
            <person name="Hutchinson M.I."/>
            <person name="Powell A.J."/>
            <person name="Barry K."/>
            <person name="Miller A.N."/>
            <person name="Grigoriev I.V."/>
            <person name="Debuchy R."/>
            <person name="Gladieux P."/>
            <person name="Hiltunen Thoren M."/>
            <person name="Johannesson H."/>
        </authorList>
    </citation>
    <scope>NUCLEOTIDE SEQUENCE</scope>
    <source>
        <strain evidence="11">CBS 333.67</strain>
    </source>
</reference>
<keyword evidence="7" id="KW-0175">Coiled coil</keyword>
<evidence type="ECO:0000256" key="2">
    <source>
        <dbReference type="ARBA" id="ARBA00005479"/>
    </source>
</evidence>
<evidence type="ECO:0000256" key="5">
    <source>
        <dbReference type="ARBA" id="ARBA00022701"/>
    </source>
</evidence>
<evidence type="ECO:0000256" key="4">
    <source>
        <dbReference type="ARBA" id="ARBA00022618"/>
    </source>
</evidence>
<evidence type="ECO:0000256" key="7">
    <source>
        <dbReference type="ARBA" id="ARBA00023054"/>
    </source>
</evidence>
<reference evidence="11" key="2">
    <citation type="submission" date="2023-06" db="EMBL/GenBank/DDBJ databases">
        <authorList>
            <consortium name="Lawrence Berkeley National Laboratory"/>
            <person name="Mondo S.J."/>
            <person name="Hensen N."/>
            <person name="Bonometti L."/>
            <person name="Westerberg I."/>
            <person name="Brannstrom I.O."/>
            <person name="Guillou S."/>
            <person name="Cros-Aarteil S."/>
            <person name="Calhoun S."/>
            <person name="Haridas S."/>
            <person name="Kuo A."/>
            <person name="Pangilinan J."/>
            <person name="Riley R."/>
            <person name="Labutti K."/>
            <person name="Andreopoulos B."/>
            <person name="Lipzen A."/>
            <person name="Chen C."/>
            <person name="Yanf M."/>
            <person name="Daum C."/>
            <person name="Ng V."/>
            <person name="Clum A."/>
            <person name="Steindorff A."/>
            <person name="Ohm R."/>
            <person name="Martin F."/>
            <person name="Silar P."/>
            <person name="Natvig D."/>
            <person name="Lalanne C."/>
            <person name="Gautier V."/>
            <person name="Ament-Velasquez S.L."/>
            <person name="Kruys A."/>
            <person name="Hutchinson M.I."/>
            <person name="Powell A.J."/>
            <person name="Barry K."/>
            <person name="Miller A.N."/>
            <person name="Grigoriev I.V."/>
            <person name="Debuchy R."/>
            <person name="Gladieux P."/>
            <person name="Thoren M.H."/>
            <person name="Johannesson H."/>
        </authorList>
    </citation>
    <scope>NUCLEOTIDE SEQUENCE</scope>
    <source>
        <strain evidence="11">CBS 333.67</strain>
    </source>
</reference>
<evidence type="ECO:0000256" key="6">
    <source>
        <dbReference type="ARBA" id="ARBA00022776"/>
    </source>
</evidence>
<keyword evidence="5" id="KW-0493">Microtubule</keyword>
<keyword evidence="12" id="KW-1185">Reference proteome</keyword>
<protein>
    <submittedName>
        <fullName evidence="11">Uncharacterized protein</fullName>
    </submittedName>
</protein>
<evidence type="ECO:0000256" key="9">
    <source>
        <dbReference type="ARBA" id="ARBA00023306"/>
    </source>
</evidence>
<gene>
    <name evidence="11" type="ORF">B0T15DRAFT_200333</name>
</gene>
<dbReference type="GO" id="GO:0070652">
    <property type="term" value="C:HAUS complex"/>
    <property type="evidence" value="ECO:0007669"/>
    <property type="project" value="InterPro"/>
</dbReference>
<dbReference type="PANTHER" id="PTHR31570:SF1">
    <property type="entry name" value="HAUS AUGMIN-LIKE COMPLEX SUBUNIT 1"/>
    <property type="match status" value="1"/>
</dbReference>
<dbReference type="Proteomes" id="UP001273166">
    <property type="component" value="Unassembled WGS sequence"/>
</dbReference>
<comment type="subcellular location">
    <subcellularLocation>
        <location evidence="1">Cytoplasm</location>
        <location evidence="1">Cytoskeleton</location>
        <location evidence="1">Spindle</location>
    </subcellularLocation>
</comment>
<dbReference type="Pfam" id="PF25762">
    <property type="entry name" value="HAUS1"/>
    <property type="match status" value="1"/>
</dbReference>
<dbReference type="InterPro" id="IPR026243">
    <property type="entry name" value="HAUS1"/>
</dbReference>
<dbReference type="AlphaFoldDB" id="A0AAJ0GSY2"/>
<proteinExistence type="inferred from homology"/>
<evidence type="ECO:0000256" key="1">
    <source>
        <dbReference type="ARBA" id="ARBA00004186"/>
    </source>
</evidence>
<feature type="compositionally biased region" description="Basic and acidic residues" evidence="10">
    <location>
        <begin position="88"/>
        <end position="100"/>
    </location>
</feature>
<comment type="caution">
    <text evidence="11">The sequence shown here is derived from an EMBL/GenBank/DDBJ whole genome shotgun (WGS) entry which is preliminary data.</text>
</comment>
<feature type="compositionally biased region" description="Acidic residues" evidence="10">
    <location>
        <begin position="209"/>
        <end position="220"/>
    </location>
</feature>
<dbReference type="GO" id="GO:0005829">
    <property type="term" value="C:cytosol"/>
    <property type="evidence" value="ECO:0007669"/>
    <property type="project" value="TreeGrafter"/>
</dbReference>
<dbReference type="GO" id="GO:0051225">
    <property type="term" value="P:spindle assembly"/>
    <property type="evidence" value="ECO:0007669"/>
    <property type="project" value="InterPro"/>
</dbReference>
<dbReference type="GO" id="GO:0005874">
    <property type="term" value="C:microtubule"/>
    <property type="evidence" value="ECO:0007669"/>
    <property type="project" value="UniProtKB-KW"/>
</dbReference>
<comment type="similarity">
    <text evidence="2">Belongs to the HAUS1 family.</text>
</comment>
<keyword evidence="3" id="KW-0963">Cytoplasm</keyword>
<organism evidence="11 12">
    <name type="scientific">Chaetomium strumarium</name>
    <dbReference type="NCBI Taxonomy" id="1170767"/>
    <lineage>
        <taxon>Eukaryota</taxon>
        <taxon>Fungi</taxon>
        <taxon>Dikarya</taxon>
        <taxon>Ascomycota</taxon>
        <taxon>Pezizomycotina</taxon>
        <taxon>Sordariomycetes</taxon>
        <taxon>Sordariomycetidae</taxon>
        <taxon>Sordariales</taxon>
        <taxon>Chaetomiaceae</taxon>
        <taxon>Chaetomium</taxon>
    </lineage>
</organism>
<keyword evidence="8" id="KW-0206">Cytoskeleton</keyword>
<evidence type="ECO:0000313" key="12">
    <source>
        <dbReference type="Proteomes" id="UP001273166"/>
    </source>
</evidence>
<dbReference type="GeneID" id="87881392"/>
<dbReference type="GO" id="GO:0005819">
    <property type="term" value="C:spindle"/>
    <property type="evidence" value="ECO:0007669"/>
    <property type="project" value="UniProtKB-SubCell"/>
</dbReference>
<dbReference type="GO" id="GO:0051301">
    <property type="term" value="P:cell division"/>
    <property type="evidence" value="ECO:0007669"/>
    <property type="project" value="UniProtKB-KW"/>
</dbReference>
<keyword evidence="4" id="KW-0132">Cell division</keyword>
<evidence type="ECO:0000256" key="3">
    <source>
        <dbReference type="ARBA" id="ARBA00022490"/>
    </source>
</evidence>
<name>A0AAJ0GSY2_9PEZI</name>
<evidence type="ECO:0000313" key="11">
    <source>
        <dbReference type="EMBL" id="KAK3305519.1"/>
    </source>
</evidence>
<dbReference type="EMBL" id="JAUDZG010000004">
    <property type="protein sequence ID" value="KAK3305519.1"/>
    <property type="molecule type" value="Genomic_DNA"/>
</dbReference>
<keyword evidence="9" id="KW-0131">Cell cycle</keyword>
<feature type="region of interest" description="Disordered" evidence="10">
    <location>
        <begin position="191"/>
        <end position="236"/>
    </location>
</feature>
<dbReference type="PANTHER" id="PTHR31570">
    <property type="entry name" value="HAUS AUGMIN-LIKE COMPLEX SUBUNIT 1"/>
    <property type="match status" value="1"/>
</dbReference>
<sequence length="351" mass="38823">MAHLPPNAAIFSPSLARAAASSAKDWSYVDTWLRRKFPGRGPPPFERNAETLRVLLALASANEAADEERALIARLEAETLQQLKARGQSRDATRTEDSQDHISNNALEDARQAILTSLESSLTREGQTALNAMASLALQIGNPLPTPATLGSELISLSTRSAELEQTISRIRTLTDYISREAEAISKLSAELRPPSPHHPHHHQRDPSDAEGEGEAEEEEGSRAPMGNYHPPPNLSIQNLETQRRIKALCTRLPELRDKVASLARSVGGLPSPSIEQVRQEEEGYLSLLAQKKDLDAQVKAFQGLPPDTEQARQELESLRAELLRMTLRRDEVFEGLVERETPRKSGLTRR</sequence>
<evidence type="ECO:0000256" key="8">
    <source>
        <dbReference type="ARBA" id="ARBA00023212"/>
    </source>
</evidence>
<evidence type="ECO:0000256" key="10">
    <source>
        <dbReference type="SAM" id="MobiDB-lite"/>
    </source>
</evidence>
<feature type="region of interest" description="Disordered" evidence="10">
    <location>
        <begin position="84"/>
        <end position="106"/>
    </location>
</feature>